<proteinExistence type="predicted"/>
<dbReference type="AlphaFoldDB" id="A0A8J7JYW8"/>
<evidence type="ECO:0000313" key="2">
    <source>
        <dbReference type="Proteomes" id="UP000620559"/>
    </source>
</evidence>
<dbReference type="SUPFAM" id="SSF56784">
    <property type="entry name" value="HAD-like"/>
    <property type="match status" value="1"/>
</dbReference>
<dbReference type="GO" id="GO:0005829">
    <property type="term" value="C:cytosol"/>
    <property type="evidence" value="ECO:0007669"/>
    <property type="project" value="TreeGrafter"/>
</dbReference>
<dbReference type="InterPro" id="IPR023214">
    <property type="entry name" value="HAD_sf"/>
</dbReference>
<gene>
    <name evidence="1" type="ORF">IQ247_03325</name>
</gene>
<keyword evidence="1" id="KW-0378">Hydrolase</keyword>
<dbReference type="Pfam" id="PF08282">
    <property type="entry name" value="Hydrolase_3"/>
    <property type="match status" value="1"/>
</dbReference>
<evidence type="ECO:0000313" key="1">
    <source>
        <dbReference type="EMBL" id="MBE9211756.1"/>
    </source>
</evidence>
<dbReference type="Gene3D" id="3.40.50.1000">
    <property type="entry name" value="HAD superfamily/HAD-like"/>
    <property type="match status" value="1"/>
</dbReference>
<dbReference type="PANTHER" id="PTHR10000">
    <property type="entry name" value="PHOSPHOSERINE PHOSPHATASE"/>
    <property type="match status" value="1"/>
</dbReference>
<keyword evidence="2" id="KW-1185">Reference proteome</keyword>
<dbReference type="GO" id="GO:0016791">
    <property type="term" value="F:phosphatase activity"/>
    <property type="evidence" value="ECO:0007669"/>
    <property type="project" value="TreeGrafter"/>
</dbReference>
<dbReference type="EMBL" id="JADEWL010000007">
    <property type="protein sequence ID" value="MBE9211756.1"/>
    <property type="molecule type" value="Genomic_DNA"/>
</dbReference>
<accession>A0A8J7JYW8</accession>
<protein>
    <submittedName>
        <fullName evidence="1">HAD-IIB family hydrolase</fullName>
    </submittedName>
</protein>
<name>A0A8J7JYW8_9CYAN</name>
<dbReference type="GO" id="GO:0000287">
    <property type="term" value="F:magnesium ion binding"/>
    <property type="evidence" value="ECO:0007669"/>
    <property type="project" value="TreeGrafter"/>
</dbReference>
<organism evidence="1 2">
    <name type="scientific">Plectonema cf. radiosum LEGE 06105</name>
    <dbReference type="NCBI Taxonomy" id="945769"/>
    <lineage>
        <taxon>Bacteria</taxon>
        <taxon>Bacillati</taxon>
        <taxon>Cyanobacteriota</taxon>
        <taxon>Cyanophyceae</taxon>
        <taxon>Oscillatoriophycideae</taxon>
        <taxon>Oscillatoriales</taxon>
        <taxon>Microcoleaceae</taxon>
        <taxon>Plectonema</taxon>
    </lineage>
</organism>
<dbReference type="PANTHER" id="PTHR10000:SF8">
    <property type="entry name" value="HAD SUPERFAMILY HYDROLASE-LIKE, TYPE 3"/>
    <property type="match status" value="1"/>
</dbReference>
<dbReference type="Gene3D" id="3.90.1070.10">
    <property type="match status" value="1"/>
</dbReference>
<reference evidence="1" key="1">
    <citation type="submission" date="2020-10" db="EMBL/GenBank/DDBJ databases">
        <authorList>
            <person name="Castelo-Branco R."/>
            <person name="Eusebio N."/>
            <person name="Adriana R."/>
            <person name="Vieira A."/>
            <person name="Brugerolle De Fraissinette N."/>
            <person name="Rezende De Castro R."/>
            <person name="Schneider M.P."/>
            <person name="Vasconcelos V."/>
            <person name="Leao P.N."/>
        </authorList>
    </citation>
    <scope>NUCLEOTIDE SEQUENCE</scope>
    <source>
        <strain evidence="1">LEGE 06105</strain>
    </source>
</reference>
<dbReference type="InterPro" id="IPR006379">
    <property type="entry name" value="HAD-SF_hydro_IIB"/>
</dbReference>
<comment type="caution">
    <text evidence="1">The sequence shown here is derived from an EMBL/GenBank/DDBJ whole genome shotgun (WGS) entry which is preliminary data.</text>
</comment>
<sequence length="204" mass="22059">MVRYRKGSSLSGLIESRISVSLDRRVSIRAFSQIDLFDIVIAENGPLLYVPANHQEKLLALKPPQEFVDKLRERGVNPSIGKVIVATWDKHEATVSEVINELGLDLEIILNKGALMILPTGINKASGLAAALEDMQLLPENVVGVGDAENDLDFLNVCGISVAVNNALPVVKEAATFVTKNSRGAGVTELIDKLIASDLSEYQL</sequence>
<dbReference type="Proteomes" id="UP000620559">
    <property type="component" value="Unassembled WGS sequence"/>
</dbReference>
<dbReference type="InterPro" id="IPR036412">
    <property type="entry name" value="HAD-like_sf"/>
</dbReference>
<dbReference type="NCBIfam" id="TIGR01484">
    <property type="entry name" value="HAD-SF-IIB"/>
    <property type="match status" value="1"/>
</dbReference>